<dbReference type="VEuPathDB" id="FungiDB:EMCG_07751"/>
<evidence type="ECO:0000313" key="3">
    <source>
        <dbReference type="Proteomes" id="UP000226031"/>
    </source>
</evidence>
<gene>
    <name evidence="2" type="ORF">GX50_08680</name>
</gene>
<dbReference type="STRING" id="73230.A0A2B7Z4R3"/>
<keyword evidence="3" id="KW-1185">Reference proteome</keyword>
<feature type="compositionally biased region" description="Polar residues" evidence="1">
    <location>
        <begin position="403"/>
        <end position="413"/>
    </location>
</feature>
<dbReference type="GO" id="GO:1902660">
    <property type="term" value="P:negative regulation of glucose mediated signaling pathway"/>
    <property type="evidence" value="ECO:0007669"/>
    <property type="project" value="TreeGrafter"/>
</dbReference>
<dbReference type="CDD" id="cd07735">
    <property type="entry name" value="class_II_PDE_MBL-fold"/>
    <property type="match status" value="1"/>
</dbReference>
<feature type="compositionally biased region" description="Basic residues" evidence="1">
    <location>
        <begin position="416"/>
        <end position="436"/>
    </location>
</feature>
<reference evidence="2 3" key="1">
    <citation type="submission" date="2017-10" db="EMBL/GenBank/DDBJ databases">
        <title>Comparative genomics in systemic dimorphic fungi from Ajellomycetaceae.</title>
        <authorList>
            <person name="Munoz J.F."/>
            <person name="Mcewen J.G."/>
            <person name="Clay O.K."/>
            <person name="Cuomo C.A."/>
        </authorList>
    </citation>
    <scope>NUCLEOTIDE SEQUENCE [LARGE SCALE GENOMIC DNA]</scope>
    <source>
        <strain evidence="2 3">UAMH4076</strain>
    </source>
</reference>
<feature type="compositionally biased region" description="Acidic residues" evidence="1">
    <location>
        <begin position="467"/>
        <end position="482"/>
    </location>
</feature>
<dbReference type="Proteomes" id="UP000226031">
    <property type="component" value="Unassembled WGS sequence"/>
</dbReference>
<dbReference type="GO" id="GO:0006198">
    <property type="term" value="P:cAMP catabolic process"/>
    <property type="evidence" value="ECO:0007669"/>
    <property type="project" value="InterPro"/>
</dbReference>
<dbReference type="InterPro" id="IPR036866">
    <property type="entry name" value="RibonucZ/Hydroxyglut_hydro"/>
</dbReference>
<sequence>MHRDGGQGQGRRTRRSKSSETQQKGCFHVIVLGASGGPREDIVTGLLVRSTATNWSTGSVIAVDAGTLLGGIIRALETSNFVKDEGSTDVKVRMTDGPFARLELPNSTTGANAAYIFREIISSVFITHPHLDHIAGLAMNTPLVETQSNPKIVAALPSAIAAIKNHIFNDITWPNLSDEDGGAGLVTYHRLVDGGNPRLGRGEGRGYVRACEGILTKCVSVSHGRCGQRFHPETGKHHRAESTVFTTESGFLPSRRVSIDTQDLALSYTPSHQGNVKEMTLATVESSAFFLRDDHSGTEIIIFGDIEPDSISLEPRNKKVWEIAAPKVANGSLRAIFVECSFTDSVEDNYLYGHLCPRHLIAELEVLAAEVLTATKLKFGDMTTRKRKHAAAAEAAASAISDEPTSPKTANPQSRTRTRRRVSSPSRAKRRTRRHSGARDKPPASPADGARHDTGHPTTPPASGSPMDDDYGDDDGDGDGDTPETSSLGETLRRTRSGSGQKPLSGLRVYIIHVKDSLTDGTPPREVILEELRAHNEDAALGCEFFAPLSGEEVFI</sequence>
<dbReference type="PANTHER" id="PTHR28283:SF1">
    <property type="entry name" value="3',5'-CYCLIC-NUCLEOTIDE PHOSPHODIESTERASE 1"/>
    <property type="match status" value="1"/>
</dbReference>
<evidence type="ECO:0000256" key="1">
    <source>
        <dbReference type="SAM" id="MobiDB-lite"/>
    </source>
</evidence>
<feature type="region of interest" description="Disordered" evidence="1">
    <location>
        <begin position="390"/>
        <end position="503"/>
    </location>
</feature>
<dbReference type="Pfam" id="PF02112">
    <property type="entry name" value="PDEase_II"/>
    <property type="match status" value="2"/>
</dbReference>
<dbReference type="AlphaFoldDB" id="A0A2B7Z4R3"/>
<dbReference type="PRINTS" id="PR00388">
    <property type="entry name" value="PDIESTERASE2"/>
</dbReference>
<dbReference type="GO" id="GO:0047555">
    <property type="term" value="F:3',5'-cyclic-GMP phosphodiesterase activity"/>
    <property type="evidence" value="ECO:0007669"/>
    <property type="project" value="TreeGrafter"/>
</dbReference>
<protein>
    <submittedName>
        <fullName evidence="2">3',5'-cyclic-nucleotide phosphodiesterase</fullName>
    </submittedName>
</protein>
<feature type="region of interest" description="Disordered" evidence="1">
    <location>
        <begin position="1"/>
        <end position="22"/>
    </location>
</feature>
<dbReference type="SUPFAM" id="SSF56281">
    <property type="entry name" value="Metallo-hydrolase/oxidoreductase"/>
    <property type="match status" value="1"/>
</dbReference>
<evidence type="ECO:0000313" key="2">
    <source>
        <dbReference type="EMBL" id="PGH28575.1"/>
    </source>
</evidence>
<organism evidence="2 3">
    <name type="scientific">[Emmonsia] crescens</name>
    <dbReference type="NCBI Taxonomy" id="73230"/>
    <lineage>
        <taxon>Eukaryota</taxon>
        <taxon>Fungi</taxon>
        <taxon>Dikarya</taxon>
        <taxon>Ascomycota</taxon>
        <taxon>Pezizomycotina</taxon>
        <taxon>Eurotiomycetes</taxon>
        <taxon>Eurotiomycetidae</taxon>
        <taxon>Onygenales</taxon>
        <taxon>Ajellomycetaceae</taxon>
        <taxon>Emergomyces</taxon>
    </lineage>
</organism>
<proteinExistence type="predicted"/>
<name>A0A2B7Z4R3_9EURO</name>
<dbReference type="EMBL" id="PDND01000372">
    <property type="protein sequence ID" value="PGH28575.1"/>
    <property type="molecule type" value="Genomic_DNA"/>
</dbReference>
<dbReference type="PANTHER" id="PTHR28283">
    <property type="entry name" value="3',5'-CYCLIC-NUCLEOTIDE PHOSPHODIESTERASE 1"/>
    <property type="match status" value="1"/>
</dbReference>
<dbReference type="InterPro" id="IPR000396">
    <property type="entry name" value="Pdiesterase2"/>
</dbReference>
<accession>A0A2B7Z4R3</accession>
<comment type="caution">
    <text evidence="2">The sequence shown here is derived from an EMBL/GenBank/DDBJ whole genome shotgun (WGS) entry which is preliminary data.</text>
</comment>
<dbReference type="Gene3D" id="3.60.15.10">
    <property type="entry name" value="Ribonuclease Z/Hydroxyacylglutathione hydrolase-like"/>
    <property type="match status" value="1"/>
</dbReference>
<dbReference type="GO" id="GO:0004115">
    <property type="term" value="F:3',5'-cyclic-AMP phosphodiesterase activity"/>
    <property type="evidence" value="ECO:0007669"/>
    <property type="project" value="InterPro"/>
</dbReference>